<organism evidence="1">
    <name type="scientific">Siphoviridae sp. ctOOe6</name>
    <dbReference type="NCBI Taxonomy" id="2826309"/>
    <lineage>
        <taxon>Viruses</taxon>
        <taxon>Duplodnaviria</taxon>
        <taxon>Heunggongvirae</taxon>
        <taxon>Uroviricota</taxon>
        <taxon>Caudoviricetes</taxon>
    </lineage>
</organism>
<accession>A0A8S5LXD2</accession>
<name>A0A8S5LXD2_9CAUD</name>
<reference evidence="1" key="1">
    <citation type="journal article" date="2021" name="Proc. Natl. Acad. Sci. U.S.A.">
        <title>A Catalog of Tens of Thousands of Viruses from Human Metagenomes Reveals Hidden Associations with Chronic Diseases.</title>
        <authorList>
            <person name="Tisza M.J."/>
            <person name="Buck C.B."/>
        </authorList>
    </citation>
    <scope>NUCLEOTIDE SEQUENCE</scope>
    <source>
        <strain evidence="1">CtOOe6</strain>
    </source>
</reference>
<dbReference type="InterPro" id="IPR010921">
    <property type="entry name" value="Trp_repressor/repl_initiator"/>
</dbReference>
<evidence type="ECO:0000313" key="1">
    <source>
        <dbReference type="EMBL" id="DAD74689.1"/>
    </source>
</evidence>
<dbReference type="SUPFAM" id="SSF48295">
    <property type="entry name" value="TrpR-like"/>
    <property type="match status" value="1"/>
</dbReference>
<proteinExistence type="predicted"/>
<dbReference type="GO" id="GO:0043565">
    <property type="term" value="F:sequence-specific DNA binding"/>
    <property type="evidence" value="ECO:0007669"/>
    <property type="project" value="InterPro"/>
</dbReference>
<sequence>MSIEHLFGKGNRHNRQNLERSTMFDFQTEKGKTDAVISILLHHYTKEQLSEFYGISIRIINEWIGAYRSRAAAEIRDRQIRFNGRAVNKMRPLVTVYRPTSGAMYIGWKHIR</sequence>
<protein>
    <submittedName>
        <fullName evidence="1">Uncharacterized protein</fullName>
    </submittedName>
</protein>
<dbReference type="EMBL" id="BK014763">
    <property type="protein sequence ID" value="DAD74689.1"/>
    <property type="molecule type" value="Genomic_DNA"/>
</dbReference>